<gene>
    <name evidence="2" type="ORF">BU14_1893s0001</name>
</gene>
<keyword evidence="3" id="KW-1185">Reference proteome</keyword>
<accession>A0A1X6NKD7</accession>
<feature type="region of interest" description="Disordered" evidence="1">
    <location>
        <begin position="62"/>
        <end position="103"/>
    </location>
</feature>
<sequence length="286" mass="31257">MGAPPTSGACGNGATPSSLDGRHARVAPLFATPLRSPTPARRLVPAPSVWLRRLFHRAAAAVAAAAAPPPPGGTDRPRQRRRRRVQLHRNRRRRRRDADASSDDFLSDALRSTHARSLAWWRVASLFGSRTGSDWGWRSSAAYSARTRAASTGGVGDDFKDIPAGAAPLPLPHQAPLPGIFPSRSPPDVSFASFRPSADAAVAVATERDRAAGRSRGAERTPPAAALASSRQWRPIRQRRLRDGRPGRAARPSFLPCRLRRTGRRRGRPRRRQQRPTRHARQRSAA</sequence>
<evidence type="ECO:0000313" key="2">
    <source>
        <dbReference type="EMBL" id="OSX69081.1"/>
    </source>
</evidence>
<reference evidence="2 3" key="1">
    <citation type="submission" date="2017-03" db="EMBL/GenBank/DDBJ databases">
        <title>WGS assembly of Porphyra umbilicalis.</title>
        <authorList>
            <person name="Brawley S.H."/>
            <person name="Blouin N.A."/>
            <person name="Ficko-Blean E."/>
            <person name="Wheeler G.L."/>
            <person name="Lohr M."/>
            <person name="Goodson H.V."/>
            <person name="Jenkins J.W."/>
            <person name="Blaby-Haas C.E."/>
            <person name="Helliwell K.E."/>
            <person name="Chan C."/>
            <person name="Marriage T."/>
            <person name="Bhattacharya D."/>
            <person name="Klein A.S."/>
            <person name="Badis Y."/>
            <person name="Brodie J."/>
            <person name="Cao Y."/>
            <person name="Collen J."/>
            <person name="Dittami S.M."/>
            <person name="Gachon C.M."/>
            <person name="Green B.R."/>
            <person name="Karpowicz S."/>
            <person name="Kim J.W."/>
            <person name="Kudahl U."/>
            <person name="Lin S."/>
            <person name="Michel G."/>
            <person name="Mittag M."/>
            <person name="Olson B.J."/>
            <person name="Pangilinan J."/>
            <person name="Peng Y."/>
            <person name="Qiu H."/>
            <person name="Shu S."/>
            <person name="Singer J.T."/>
            <person name="Smith A.G."/>
            <person name="Sprecher B.N."/>
            <person name="Wagner V."/>
            <person name="Wang W."/>
            <person name="Wang Z.-Y."/>
            <person name="Yan J."/>
            <person name="Yarish C."/>
            <person name="Zoeuner-Riek S."/>
            <person name="Zhuang Y."/>
            <person name="Zou Y."/>
            <person name="Lindquist E.A."/>
            <person name="Grimwood J."/>
            <person name="Barry K."/>
            <person name="Rokhsar D.S."/>
            <person name="Schmutz J."/>
            <person name="Stiller J.W."/>
            <person name="Grossman A.R."/>
            <person name="Prochnik S.E."/>
        </authorList>
    </citation>
    <scope>NUCLEOTIDE SEQUENCE [LARGE SCALE GENOMIC DNA]</scope>
    <source>
        <strain evidence="2">4086291</strain>
    </source>
</reference>
<feature type="compositionally biased region" description="Basic and acidic residues" evidence="1">
    <location>
        <begin position="206"/>
        <end position="219"/>
    </location>
</feature>
<feature type="region of interest" description="Disordered" evidence="1">
    <location>
        <begin position="1"/>
        <end position="21"/>
    </location>
</feature>
<evidence type="ECO:0000313" key="3">
    <source>
        <dbReference type="Proteomes" id="UP000218209"/>
    </source>
</evidence>
<dbReference type="Proteomes" id="UP000218209">
    <property type="component" value="Unassembled WGS sequence"/>
</dbReference>
<dbReference type="EMBL" id="KV919806">
    <property type="protein sequence ID" value="OSX69081.1"/>
    <property type="molecule type" value="Genomic_DNA"/>
</dbReference>
<dbReference type="AlphaFoldDB" id="A0A1X6NKD7"/>
<protein>
    <submittedName>
        <fullName evidence="2">Uncharacterized protein</fullName>
    </submittedName>
</protein>
<feature type="region of interest" description="Disordered" evidence="1">
    <location>
        <begin position="206"/>
        <end position="286"/>
    </location>
</feature>
<organism evidence="2 3">
    <name type="scientific">Porphyra umbilicalis</name>
    <name type="common">Purple laver</name>
    <name type="synonym">Red alga</name>
    <dbReference type="NCBI Taxonomy" id="2786"/>
    <lineage>
        <taxon>Eukaryota</taxon>
        <taxon>Rhodophyta</taxon>
        <taxon>Bangiophyceae</taxon>
        <taxon>Bangiales</taxon>
        <taxon>Bangiaceae</taxon>
        <taxon>Porphyra</taxon>
    </lineage>
</organism>
<proteinExistence type="predicted"/>
<name>A0A1X6NKD7_PORUM</name>
<feature type="compositionally biased region" description="Basic residues" evidence="1">
    <location>
        <begin position="258"/>
        <end position="286"/>
    </location>
</feature>
<feature type="compositionally biased region" description="Basic residues" evidence="1">
    <location>
        <begin position="78"/>
        <end position="95"/>
    </location>
</feature>
<evidence type="ECO:0000256" key="1">
    <source>
        <dbReference type="SAM" id="MobiDB-lite"/>
    </source>
</evidence>